<dbReference type="OrthoDB" id="9787636at2"/>
<feature type="domain" description="HTH marR-type" evidence="1">
    <location>
        <begin position="1"/>
        <end position="158"/>
    </location>
</feature>
<dbReference type="SMART" id="SM00347">
    <property type="entry name" value="HTH_MARR"/>
    <property type="match status" value="1"/>
</dbReference>
<dbReference type="InterPro" id="IPR000835">
    <property type="entry name" value="HTH_MarR-typ"/>
</dbReference>
<dbReference type="PANTHER" id="PTHR33164">
    <property type="entry name" value="TRANSCRIPTIONAL REGULATOR, MARR FAMILY"/>
    <property type="match status" value="1"/>
</dbReference>
<organism evidence="2 3">
    <name type="scientific">Verticiella sediminum</name>
    <dbReference type="NCBI Taxonomy" id="1247510"/>
    <lineage>
        <taxon>Bacteria</taxon>
        <taxon>Pseudomonadati</taxon>
        <taxon>Pseudomonadota</taxon>
        <taxon>Betaproteobacteria</taxon>
        <taxon>Burkholderiales</taxon>
        <taxon>Alcaligenaceae</taxon>
        <taxon>Verticiella</taxon>
    </lineage>
</organism>
<dbReference type="AlphaFoldDB" id="A0A556AUA9"/>
<dbReference type="PANTHER" id="PTHR33164:SF43">
    <property type="entry name" value="HTH-TYPE TRANSCRIPTIONAL REPRESSOR YETL"/>
    <property type="match status" value="1"/>
</dbReference>
<name>A0A556AUA9_9BURK</name>
<dbReference type="GO" id="GO:0003700">
    <property type="term" value="F:DNA-binding transcription factor activity"/>
    <property type="evidence" value="ECO:0007669"/>
    <property type="project" value="InterPro"/>
</dbReference>
<evidence type="ECO:0000313" key="3">
    <source>
        <dbReference type="Proteomes" id="UP000318405"/>
    </source>
</evidence>
<sequence length="170" mass="18024">MTTLDRKHTALLAEAERRGLPGLDDIRLCFQALSLAAQIDRECAAALAPHGLSEGRFVMLFLLAGVPQGLAPHVLAERAGVTRATVTGLLDGLERDALLERHRDPADRRGLHVRLTAKGGELAEAVFARHAQWIATRFAGLSARERASLAKLLAKAAAGPDSATPPATAT</sequence>
<dbReference type="PROSITE" id="PS50995">
    <property type="entry name" value="HTH_MARR_2"/>
    <property type="match status" value="1"/>
</dbReference>
<dbReference type="RefSeq" id="WP_143947825.1">
    <property type="nucleotide sequence ID" value="NZ_BAABMB010000002.1"/>
</dbReference>
<comment type="caution">
    <text evidence="2">The sequence shown here is derived from an EMBL/GenBank/DDBJ whole genome shotgun (WGS) entry which is preliminary data.</text>
</comment>
<dbReference type="InterPro" id="IPR036388">
    <property type="entry name" value="WH-like_DNA-bd_sf"/>
</dbReference>
<protein>
    <submittedName>
        <fullName evidence="2">MarR family transcriptional regulator</fullName>
    </submittedName>
</protein>
<keyword evidence="3" id="KW-1185">Reference proteome</keyword>
<evidence type="ECO:0000259" key="1">
    <source>
        <dbReference type="PROSITE" id="PS50995"/>
    </source>
</evidence>
<dbReference type="InterPro" id="IPR036390">
    <property type="entry name" value="WH_DNA-bd_sf"/>
</dbReference>
<dbReference type="EMBL" id="VLTJ01000015">
    <property type="protein sequence ID" value="TSH96532.1"/>
    <property type="molecule type" value="Genomic_DNA"/>
</dbReference>
<dbReference type="SUPFAM" id="SSF46785">
    <property type="entry name" value="Winged helix' DNA-binding domain"/>
    <property type="match status" value="1"/>
</dbReference>
<dbReference type="Pfam" id="PF12802">
    <property type="entry name" value="MarR_2"/>
    <property type="match status" value="1"/>
</dbReference>
<dbReference type="Proteomes" id="UP000318405">
    <property type="component" value="Unassembled WGS sequence"/>
</dbReference>
<dbReference type="GO" id="GO:0006950">
    <property type="term" value="P:response to stress"/>
    <property type="evidence" value="ECO:0007669"/>
    <property type="project" value="TreeGrafter"/>
</dbReference>
<gene>
    <name evidence="2" type="ORF">FOZ76_09045</name>
</gene>
<dbReference type="Gene3D" id="1.10.10.10">
    <property type="entry name" value="Winged helix-like DNA-binding domain superfamily/Winged helix DNA-binding domain"/>
    <property type="match status" value="1"/>
</dbReference>
<evidence type="ECO:0000313" key="2">
    <source>
        <dbReference type="EMBL" id="TSH96532.1"/>
    </source>
</evidence>
<accession>A0A556AUA9</accession>
<dbReference type="PRINTS" id="PR00598">
    <property type="entry name" value="HTHMARR"/>
</dbReference>
<proteinExistence type="predicted"/>
<reference evidence="2 3" key="1">
    <citation type="submission" date="2019-07" db="EMBL/GenBank/DDBJ databases">
        <title>Qingshengfaniella alkalisoli gen. nov., sp. nov., isolated from saline soil.</title>
        <authorList>
            <person name="Xu L."/>
            <person name="Huang X.-X."/>
            <person name="Sun J.-Q."/>
        </authorList>
    </citation>
    <scope>NUCLEOTIDE SEQUENCE [LARGE SCALE GENOMIC DNA]</scope>
    <source>
        <strain evidence="2 3">DSM 27279</strain>
    </source>
</reference>
<dbReference type="InterPro" id="IPR039422">
    <property type="entry name" value="MarR/SlyA-like"/>
</dbReference>